<keyword evidence="1" id="KW-1133">Transmembrane helix</keyword>
<feature type="transmembrane region" description="Helical" evidence="1">
    <location>
        <begin position="20"/>
        <end position="41"/>
    </location>
</feature>
<dbReference type="EMBL" id="FNHZ01000001">
    <property type="protein sequence ID" value="SDM41981.1"/>
    <property type="molecule type" value="Genomic_DNA"/>
</dbReference>
<feature type="transmembrane region" description="Helical" evidence="1">
    <location>
        <begin position="53"/>
        <end position="73"/>
    </location>
</feature>
<keyword evidence="1" id="KW-0472">Membrane</keyword>
<keyword evidence="3" id="KW-1185">Reference proteome</keyword>
<accession>A0A1G9T2S3</accession>
<dbReference type="AlphaFoldDB" id="A0A1G9T2S3"/>
<dbReference type="Proteomes" id="UP000187651">
    <property type="component" value="Unassembled WGS sequence"/>
</dbReference>
<protein>
    <submittedName>
        <fullName evidence="2">Uncharacterized protein</fullName>
    </submittedName>
</protein>
<reference evidence="3" key="1">
    <citation type="submission" date="2016-10" db="EMBL/GenBank/DDBJ databases">
        <authorList>
            <person name="Varghese N."/>
            <person name="Submissions S."/>
        </authorList>
    </citation>
    <scope>NUCLEOTIDE SEQUENCE [LARGE SCALE GENOMIC DNA]</scope>
    <source>
        <strain evidence="3">M83</strain>
    </source>
</reference>
<gene>
    <name evidence="2" type="ORF">SAMN05216544_0190</name>
</gene>
<dbReference type="OrthoDB" id="2004466at2"/>
<dbReference type="RefSeq" id="WP_074520494.1">
    <property type="nucleotide sequence ID" value="NZ_FNHZ01000001.1"/>
</dbReference>
<evidence type="ECO:0000313" key="2">
    <source>
        <dbReference type="EMBL" id="SDM41981.1"/>
    </source>
</evidence>
<name>A0A1G9T2S3_9FIRM</name>
<keyword evidence="1" id="KW-0812">Transmembrane</keyword>
<evidence type="ECO:0000313" key="3">
    <source>
        <dbReference type="Proteomes" id="UP000187651"/>
    </source>
</evidence>
<organism evidence="2 3">
    <name type="scientific">Lachnospira pectinoschiza</name>
    <dbReference type="NCBI Taxonomy" id="28052"/>
    <lineage>
        <taxon>Bacteria</taxon>
        <taxon>Bacillati</taxon>
        <taxon>Bacillota</taxon>
        <taxon>Clostridia</taxon>
        <taxon>Lachnospirales</taxon>
        <taxon>Lachnospiraceae</taxon>
        <taxon>Lachnospira</taxon>
    </lineage>
</organism>
<evidence type="ECO:0000256" key="1">
    <source>
        <dbReference type="SAM" id="Phobius"/>
    </source>
</evidence>
<sequence length="76" mass="8806">MTILYKLVDKNQWDSLKKAYIFLTINVLVWALLGFLVWKIIFSHSLEGIDWMMCFTGYPGFFAGFIGGLMTLYNLS</sequence>
<proteinExistence type="predicted"/>